<dbReference type="Proteomes" id="UP000663828">
    <property type="component" value="Unassembled WGS sequence"/>
</dbReference>
<dbReference type="Proteomes" id="UP000663852">
    <property type="component" value="Unassembled WGS sequence"/>
</dbReference>
<dbReference type="OrthoDB" id="10058755at2759"/>
<sequence>MTTISGITKFESLSNELMFEIFDYLGIYQAYQIFFNLNERFQQLSTSSNQLIEVNLFNLSKSSFEEHYQEFFQLNIHRIRSLYIFNRSMMNSIISFLPSRTLFNRLETLYLNNLDLTNSIQLFNYLSLLPKLSSLILCILDGDFDRNMLYNGIFRLSSLKYCKISSNSFHNAEHGLIPIINRNQSPIEHLIIDFIIYPEELRYVLSYVPYLRRLSANLTSRRTFLRQSIRAISNSLTHVSIRLRDMSFNEFEPYMKMFFSNLQVFYLSTERDNQYLNAHRWEHLITNYMSHLRIFDLQHKTSLRKNIQRQHLLKQFSTLFWNRRKWIFTHGYQYSYQGCFYSTEPYRREKYTLRYDKNQPKYLTQINNNNLTSVRHVLVQHRFIIENQSINFPNLTELTFGEHVYISDKLLKNISKSNILLLQVTKITINNIDVGFYAIIKLLCLTPNCKKLTLSSLLFETENMTLTQLDKEYFENFSSKNIIQHVTMKLYSFADIQLLVKFLRRLEYLTISGECEFQEIIKYLLTEKKYTRYLHSLHIQSEEDIWQEQLINTIQEIGQNDRVSINFINYRECYLWW</sequence>
<evidence type="ECO:0000313" key="2">
    <source>
        <dbReference type="EMBL" id="CAF1533390.1"/>
    </source>
</evidence>
<proteinExistence type="predicted"/>
<evidence type="ECO:0000313" key="4">
    <source>
        <dbReference type="Proteomes" id="UP000663852"/>
    </source>
</evidence>
<evidence type="ECO:0000313" key="3">
    <source>
        <dbReference type="Proteomes" id="UP000663828"/>
    </source>
</evidence>
<evidence type="ECO:0008006" key="5">
    <source>
        <dbReference type="Google" id="ProtNLM"/>
    </source>
</evidence>
<evidence type="ECO:0000313" key="1">
    <source>
        <dbReference type="EMBL" id="CAF1486203.1"/>
    </source>
</evidence>
<dbReference type="AlphaFoldDB" id="A0A815S1V2"/>
<keyword evidence="3" id="KW-1185">Reference proteome</keyword>
<organism evidence="1 4">
    <name type="scientific">Adineta ricciae</name>
    <name type="common">Rotifer</name>
    <dbReference type="NCBI Taxonomy" id="249248"/>
    <lineage>
        <taxon>Eukaryota</taxon>
        <taxon>Metazoa</taxon>
        <taxon>Spiralia</taxon>
        <taxon>Gnathifera</taxon>
        <taxon>Rotifera</taxon>
        <taxon>Eurotatoria</taxon>
        <taxon>Bdelloidea</taxon>
        <taxon>Adinetida</taxon>
        <taxon>Adinetidae</taxon>
        <taxon>Adineta</taxon>
    </lineage>
</organism>
<reference evidence="1" key="1">
    <citation type="submission" date="2021-02" db="EMBL/GenBank/DDBJ databases">
        <authorList>
            <person name="Nowell W R."/>
        </authorList>
    </citation>
    <scope>NUCLEOTIDE SEQUENCE</scope>
</reference>
<name>A0A815S1V2_ADIRI</name>
<gene>
    <name evidence="1" type="ORF">EDS130_LOCUS41732</name>
    <name evidence="2" type="ORF">XAT740_LOCUS41639</name>
</gene>
<comment type="caution">
    <text evidence="1">The sequence shown here is derived from an EMBL/GenBank/DDBJ whole genome shotgun (WGS) entry which is preliminary data.</text>
</comment>
<dbReference type="EMBL" id="CAJNOJ010000566">
    <property type="protein sequence ID" value="CAF1486203.1"/>
    <property type="molecule type" value="Genomic_DNA"/>
</dbReference>
<dbReference type="EMBL" id="CAJNOR010004888">
    <property type="protein sequence ID" value="CAF1533390.1"/>
    <property type="molecule type" value="Genomic_DNA"/>
</dbReference>
<dbReference type="SUPFAM" id="SSF52047">
    <property type="entry name" value="RNI-like"/>
    <property type="match status" value="1"/>
</dbReference>
<accession>A0A815S1V2</accession>
<protein>
    <recommendedName>
        <fullName evidence="5">F-box domain-containing protein</fullName>
    </recommendedName>
</protein>